<evidence type="ECO:0000256" key="1">
    <source>
        <dbReference type="SAM" id="Phobius"/>
    </source>
</evidence>
<dbReference type="AlphaFoldDB" id="A0A1C6J153"/>
<feature type="transmembrane region" description="Helical" evidence="1">
    <location>
        <begin position="16"/>
        <end position="39"/>
    </location>
</feature>
<gene>
    <name evidence="2" type="ORF">SAMEA3545359_01827</name>
</gene>
<protein>
    <submittedName>
        <fullName evidence="2">Uncharacterized protein</fullName>
    </submittedName>
</protein>
<dbReference type="EMBL" id="FMHG01000001">
    <property type="protein sequence ID" value="SCJ75731.1"/>
    <property type="molecule type" value="Genomic_DNA"/>
</dbReference>
<keyword evidence="1" id="KW-1133">Transmembrane helix</keyword>
<organism evidence="2">
    <name type="scientific">uncultured Anaerotruncus sp</name>
    <dbReference type="NCBI Taxonomy" id="905011"/>
    <lineage>
        <taxon>Bacteria</taxon>
        <taxon>Bacillati</taxon>
        <taxon>Bacillota</taxon>
        <taxon>Clostridia</taxon>
        <taxon>Eubacteriales</taxon>
        <taxon>Oscillospiraceae</taxon>
        <taxon>Anaerotruncus</taxon>
        <taxon>environmental samples</taxon>
    </lineage>
</organism>
<evidence type="ECO:0000313" key="2">
    <source>
        <dbReference type="EMBL" id="SCJ75731.1"/>
    </source>
</evidence>
<keyword evidence="1" id="KW-0472">Membrane</keyword>
<name>A0A1C6J153_9FIRM</name>
<keyword evidence="1" id="KW-0812">Transmembrane</keyword>
<reference evidence="2" key="1">
    <citation type="submission" date="2015-09" db="EMBL/GenBank/DDBJ databases">
        <authorList>
            <consortium name="Pathogen Informatics"/>
        </authorList>
    </citation>
    <scope>NUCLEOTIDE SEQUENCE</scope>
    <source>
        <strain evidence="2">2789STDY5834896</strain>
    </source>
</reference>
<sequence length="62" mass="6962">MLTRTISDNRRHHWDYTLAAILFLLLIAVLVAIPILCWLKDGTPTEENLPGVPAGITTDFML</sequence>
<accession>A0A1C6J153</accession>
<proteinExistence type="predicted"/>